<protein>
    <submittedName>
        <fullName evidence="3">Uncharacterized protein</fullName>
    </submittedName>
</protein>
<feature type="region of interest" description="Disordered" evidence="1">
    <location>
        <begin position="78"/>
        <end position="122"/>
    </location>
</feature>
<keyword evidence="2" id="KW-0472">Membrane</keyword>
<keyword evidence="4" id="KW-1185">Reference proteome</keyword>
<accession>A0ABV4UA87</accession>
<dbReference type="Proteomes" id="UP001575105">
    <property type="component" value="Unassembled WGS sequence"/>
</dbReference>
<evidence type="ECO:0000313" key="4">
    <source>
        <dbReference type="Proteomes" id="UP001575105"/>
    </source>
</evidence>
<dbReference type="RefSeq" id="WP_425346936.1">
    <property type="nucleotide sequence ID" value="NZ_JBGUBD010000014.1"/>
</dbReference>
<keyword evidence="2" id="KW-1133">Transmembrane helix</keyword>
<feature type="transmembrane region" description="Helical" evidence="2">
    <location>
        <begin position="49"/>
        <end position="68"/>
    </location>
</feature>
<comment type="caution">
    <text evidence="3">The sequence shown here is derived from an EMBL/GenBank/DDBJ whole genome shotgun (WGS) entry which is preliminary data.</text>
</comment>
<reference evidence="3 4" key="1">
    <citation type="submission" date="2024-08" db="EMBL/GenBank/DDBJ databases">
        <title>Whole-genome sequencing of halo(alkali)philic microorganisms from hypersaline lakes.</title>
        <authorList>
            <person name="Sorokin D.Y."/>
            <person name="Merkel A.Y."/>
            <person name="Messina E."/>
            <person name="Yakimov M."/>
        </authorList>
    </citation>
    <scope>NUCLEOTIDE SEQUENCE [LARGE SCALE GENOMIC DNA]</scope>
    <source>
        <strain evidence="3 4">AB-hyl4</strain>
    </source>
</reference>
<dbReference type="EMBL" id="JBGUBD010000014">
    <property type="protein sequence ID" value="MFA9480010.1"/>
    <property type="molecule type" value="Genomic_DNA"/>
</dbReference>
<keyword evidence="2" id="KW-0812">Transmembrane</keyword>
<evidence type="ECO:0000256" key="1">
    <source>
        <dbReference type="SAM" id="MobiDB-lite"/>
    </source>
</evidence>
<evidence type="ECO:0000313" key="3">
    <source>
        <dbReference type="EMBL" id="MFA9480010.1"/>
    </source>
</evidence>
<feature type="region of interest" description="Disordered" evidence="1">
    <location>
        <begin position="1"/>
        <end position="26"/>
    </location>
</feature>
<sequence>MSETRRLTAEQRELESALSGLQPRTPRRDPAVLMFELGRRAERRRCRRWQAGVGGLSLLVVLSVSLHVTSFVRPTTGTGVMAEQDEGASPQLVQDEPAERLPQPQQHASTRSERGMAEPVTDRTWSWRTAVSEDAQERSTEHDHSVGHLSRVVQEHGIDALPEPALRFKVDPLNLSSSL</sequence>
<organism evidence="3 4">
    <name type="scientific">Natronomicrosphaera hydrolytica</name>
    <dbReference type="NCBI Taxonomy" id="3242702"/>
    <lineage>
        <taxon>Bacteria</taxon>
        <taxon>Pseudomonadati</taxon>
        <taxon>Planctomycetota</taxon>
        <taxon>Phycisphaerae</taxon>
        <taxon>Phycisphaerales</taxon>
        <taxon>Phycisphaeraceae</taxon>
        <taxon>Natronomicrosphaera</taxon>
    </lineage>
</organism>
<name>A0ABV4UA87_9BACT</name>
<evidence type="ECO:0000256" key="2">
    <source>
        <dbReference type="SAM" id="Phobius"/>
    </source>
</evidence>
<proteinExistence type="predicted"/>
<gene>
    <name evidence="3" type="ORF">ACERK3_17155</name>
</gene>
<feature type="compositionally biased region" description="Basic and acidic residues" evidence="1">
    <location>
        <begin position="1"/>
        <end position="15"/>
    </location>
</feature>